<name>A0AAP0M7A7_9ROSI</name>
<dbReference type="InterPro" id="IPR011051">
    <property type="entry name" value="RmlC_Cupin_sf"/>
</dbReference>
<reference evidence="2 3" key="1">
    <citation type="submission" date="2024-05" db="EMBL/GenBank/DDBJ databases">
        <title>Haplotype-resolved chromosome-level genome assembly of Huyou (Citrus changshanensis).</title>
        <authorList>
            <person name="Miao C."/>
            <person name="Chen W."/>
            <person name="Wu Y."/>
            <person name="Wang L."/>
            <person name="Zhao S."/>
            <person name="Grierson D."/>
            <person name="Xu C."/>
            <person name="Chen K."/>
        </authorList>
    </citation>
    <scope>NUCLEOTIDE SEQUENCE [LARGE SCALE GENOMIC DNA]</scope>
    <source>
        <strain evidence="2">01-14</strain>
        <tissue evidence="2">Leaf</tissue>
    </source>
</reference>
<feature type="compositionally biased region" description="Acidic residues" evidence="1">
    <location>
        <begin position="54"/>
        <end position="65"/>
    </location>
</feature>
<gene>
    <name evidence="2" type="ORF">WN944_013089</name>
</gene>
<feature type="compositionally biased region" description="Basic and acidic residues" evidence="1">
    <location>
        <begin position="1"/>
        <end position="10"/>
    </location>
</feature>
<comment type="caution">
    <text evidence="2">The sequence shown here is derived from an EMBL/GenBank/DDBJ whole genome shotgun (WGS) entry which is preliminary data.</text>
</comment>
<evidence type="ECO:0000256" key="1">
    <source>
        <dbReference type="SAM" id="MobiDB-lite"/>
    </source>
</evidence>
<feature type="region of interest" description="Disordered" evidence="1">
    <location>
        <begin position="1"/>
        <end position="82"/>
    </location>
</feature>
<protein>
    <submittedName>
        <fullName evidence="2">Uncharacterized protein</fullName>
    </submittedName>
</protein>
<organism evidence="2 3">
    <name type="scientific">Citrus x changshan-huyou</name>
    <dbReference type="NCBI Taxonomy" id="2935761"/>
    <lineage>
        <taxon>Eukaryota</taxon>
        <taxon>Viridiplantae</taxon>
        <taxon>Streptophyta</taxon>
        <taxon>Embryophyta</taxon>
        <taxon>Tracheophyta</taxon>
        <taxon>Spermatophyta</taxon>
        <taxon>Magnoliopsida</taxon>
        <taxon>eudicotyledons</taxon>
        <taxon>Gunneridae</taxon>
        <taxon>Pentapetalae</taxon>
        <taxon>rosids</taxon>
        <taxon>malvids</taxon>
        <taxon>Sapindales</taxon>
        <taxon>Rutaceae</taxon>
        <taxon>Aurantioideae</taxon>
        <taxon>Citrus</taxon>
    </lineage>
</organism>
<feature type="compositionally biased region" description="Basic and acidic residues" evidence="1">
    <location>
        <begin position="21"/>
        <end position="30"/>
    </location>
</feature>
<evidence type="ECO:0000313" key="2">
    <source>
        <dbReference type="EMBL" id="KAK9197906.1"/>
    </source>
</evidence>
<dbReference type="EMBL" id="JBCGBO010000005">
    <property type="protein sequence ID" value="KAK9197906.1"/>
    <property type="molecule type" value="Genomic_DNA"/>
</dbReference>
<dbReference type="InterPro" id="IPR014710">
    <property type="entry name" value="RmlC-like_jellyroll"/>
</dbReference>
<sequence>MEIKSMRDFESPCARGNATVKRREDNRERCVGLGVRKKYRREKEGEGGQHNTQEEEEEEKEEGDEERQWQGQEEEDENPYVFHKHHFTSRVTTQHGRVAFLPKFTQRSKLLRGLEKYRLDILIANPQTFITPTHLDADVVFLR</sequence>
<evidence type="ECO:0000313" key="3">
    <source>
        <dbReference type="Proteomes" id="UP001428341"/>
    </source>
</evidence>
<keyword evidence="3" id="KW-1185">Reference proteome</keyword>
<proteinExistence type="predicted"/>
<dbReference type="Proteomes" id="UP001428341">
    <property type="component" value="Unassembled WGS sequence"/>
</dbReference>
<dbReference type="SUPFAM" id="SSF51182">
    <property type="entry name" value="RmlC-like cupins"/>
    <property type="match status" value="1"/>
</dbReference>
<dbReference type="Gene3D" id="2.60.120.10">
    <property type="entry name" value="Jelly Rolls"/>
    <property type="match status" value="1"/>
</dbReference>
<accession>A0AAP0M7A7</accession>
<dbReference type="AlphaFoldDB" id="A0AAP0M7A7"/>